<gene>
    <name evidence="1" type="ORF">CO121_00135</name>
</gene>
<reference evidence="2" key="1">
    <citation type="submission" date="2017-09" db="EMBL/GenBank/DDBJ databases">
        <title>Depth-based differentiation of microbial function through sediment-hosted aquifers and enrichment of novel symbionts in the deep terrestrial subsurface.</title>
        <authorList>
            <person name="Probst A.J."/>
            <person name="Ladd B."/>
            <person name="Jarett J.K."/>
            <person name="Geller-Mcgrath D.E."/>
            <person name="Sieber C.M.K."/>
            <person name="Emerson J.B."/>
            <person name="Anantharaman K."/>
            <person name="Thomas B.C."/>
            <person name="Malmstrom R."/>
            <person name="Stieglmeier M."/>
            <person name="Klingl A."/>
            <person name="Woyke T."/>
            <person name="Ryan C.M."/>
            <person name="Banfield J.F."/>
        </authorList>
    </citation>
    <scope>NUCLEOTIDE SEQUENCE [LARGE SCALE GENOMIC DNA]</scope>
</reference>
<sequence>MEKVCKEKKVDLETFKVNARASPSKKDPTILKKIREDFRNFVSSFFAGIPFSKYENNGNSKKYSKEKMDKMAKNTRICFRGAFREFLQDIKRRYSDTEDVWKIKNCLKNK</sequence>
<evidence type="ECO:0000313" key="1">
    <source>
        <dbReference type="EMBL" id="PJB09395.1"/>
    </source>
</evidence>
<organism evidence="1 2">
    <name type="scientific">bacterium (Candidatus Gribaldobacteria) CG_4_9_14_3_um_filter_36_15</name>
    <dbReference type="NCBI Taxonomy" id="2014269"/>
    <lineage>
        <taxon>Bacteria</taxon>
        <taxon>Candidatus Gribaldobacteria</taxon>
    </lineage>
</organism>
<dbReference type="EMBL" id="PFUT01000004">
    <property type="protein sequence ID" value="PJB09395.1"/>
    <property type="molecule type" value="Genomic_DNA"/>
</dbReference>
<evidence type="ECO:0000313" key="2">
    <source>
        <dbReference type="Proteomes" id="UP000229156"/>
    </source>
</evidence>
<dbReference type="Proteomes" id="UP000229156">
    <property type="component" value="Unassembled WGS sequence"/>
</dbReference>
<comment type="caution">
    <text evidence="1">The sequence shown here is derived from an EMBL/GenBank/DDBJ whole genome shotgun (WGS) entry which is preliminary data.</text>
</comment>
<protein>
    <submittedName>
        <fullName evidence="1">Uncharacterized protein</fullName>
    </submittedName>
</protein>
<name>A0A2M7ZVM2_9BACT</name>
<proteinExistence type="predicted"/>
<dbReference type="AlphaFoldDB" id="A0A2M7ZVM2"/>
<accession>A0A2M7ZVM2</accession>